<dbReference type="Proteomes" id="UP001595872">
    <property type="component" value="Unassembled WGS sequence"/>
</dbReference>
<dbReference type="SUPFAM" id="SSF49723">
    <property type="entry name" value="Lipase/lipooxygenase domain (PLAT/LH2 domain)"/>
    <property type="match status" value="1"/>
</dbReference>
<dbReference type="RefSeq" id="WP_378256709.1">
    <property type="nucleotide sequence ID" value="NZ_JBHSIT010000005.1"/>
</dbReference>
<accession>A0ABV9U348</accession>
<gene>
    <name evidence="2" type="ORF">ACFPCY_18440</name>
</gene>
<organism evidence="2 3">
    <name type="scientific">Actinomadura gamaensis</name>
    <dbReference type="NCBI Taxonomy" id="1763541"/>
    <lineage>
        <taxon>Bacteria</taxon>
        <taxon>Bacillati</taxon>
        <taxon>Actinomycetota</taxon>
        <taxon>Actinomycetes</taxon>
        <taxon>Streptosporangiales</taxon>
        <taxon>Thermomonosporaceae</taxon>
        <taxon>Actinomadura</taxon>
    </lineage>
</organism>
<dbReference type="InterPro" id="IPR036392">
    <property type="entry name" value="PLAT/LH2_dom_sf"/>
</dbReference>
<keyword evidence="3" id="KW-1185">Reference proteome</keyword>
<dbReference type="InterPro" id="IPR001024">
    <property type="entry name" value="PLAT/LH2_dom"/>
</dbReference>
<protein>
    <submittedName>
        <fullName evidence="2">PLAT/LH2 domain-containing protein</fullName>
    </submittedName>
</protein>
<dbReference type="InterPro" id="IPR052970">
    <property type="entry name" value="Inner_ear_hair_cell_LOXHD"/>
</dbReference>
<dbReference type="EMBL" id="JBHSIT010000005">
    <property type="protein sequence ID" value="MFC4909307.1"/>
    <property type="molecule type" value="Genomic_DNA"/>
</dbReference>
<dbReference type="Pfam" id="PF01477">
    <property type="entry name" value="PLAT"/>
    <property type="match status" value="1"/>
</dbReference>
<dbReference type="Gene3D" id="2.40.180.10">
    <property type="entry name" value="Catalase core domain"/>
    <property type="match status" value="1"/>
</dbReference>
<feature type="domain" description="PLAT" evidence="1">
    <location>
        <begin position="2"/>
        <end position="115"/>
    </location>
</feature>
<dbReference type="PANTHER" id="PTHR45901:SF3">
    <property type="entry name" value="LIPOXYGENASE HOMOLOGY DOMAIN-CONTAINING PROTEIN 1"/>
    <property type="match status" value="1"/>
</dbReference>
<comment type="caution">
    <text evidence="2">The sequence shown here is derived from an EMBL/GenBank/DDBJ whole genome shotgun (WGS) entry which is preliminary data.</text>
</comment>
<name>A0ABV9U348_9ACTN</name>
<dbReference type="PANTHER" id="PTHR45901">
    <property type="entry name" value="PROTEIN CBG12474"/>
    <property type="match status" value="1"/>
</dbReference>
<dbReference type="SMART" id="SM00308">
    <property type="entry name" value="LH2"/>
    <property type="match status" value="1"/>
</dbReference>
<evidence type="ECO:0000313" key="2">
    <source>
        <dbReference type="EMBL" id="MFC4909307.1"/>
    </source>
</evidence>
<evidence type="ECO:0000313" key="3">
    <source>
        <dbReference type="Proteomes" id="UP001595872"/>
    </source>
</evidence>
<proteinExistence type="predicted"/>
<reference evidence="3" key="1">
    <citation type="journal article" date="2019" name="Int. J. Syst. Evol. Microbiol.">
        <title>The Global Catalogue of Microorganisms (GCM) 10K type strain sequencing project: providing services to taxonomists for standard genome sequencing and annotation.</title>
        <authorList>
            <consortium name="The Broad Institute Genomics Platform"/>
            <consortium name="The Broad Institute Genome Sequencing Center for Infectious Disease"/>
            <person name="Wu L."/>
            <person name="Ma J."/>
        </authorList>
    </citation>
    <scope>NUCLEOTIDE SEQUENCE [LARGE SCALE GENOMIC DNA]</scope>
    <source>
        <strain evidence="3">KLKA75</strain>
    </source>
</reference>
<sequence>MASYEITVETGDMEGAGTNADVYITLYGEDGTAGPIRLNDGRDNFERDDVDRFKLDLARIGRLDCVHIAHDNGGARPGWFLNRVVVDDGRETVDFPAYRWLSTEENDGQTEVTLTRPRG</sequence>
<evidence type="ECO:0000259" key="1">
    <source>
        <dbReference type="PROSITE" id="PS50095"/>
    </source>
</evidence>
<dbReference type="PROSITE" id="PS50095">
    <property type="entry name" value="PLAT"/>
    <property type="match status" value="1"/>
</dbReference>